<dbReference type="InterPro" id="IPR043129">
    <property type="entry name" value="ATPase_NBD"/>
</dbReference>
<dbReference type="CDD" id="cd10227">
    <property type="entry name" value="ASKHA_NBD_ParM-like"/>
    <property type="match status" value="1"/>
</dbReference>
<dbReference type="InterPro" id="IPR049067">
    <property type="entry name" value="MreB-like_C"/>
</dbReference>
<sequence>MFVLGVDIGYSNLKLAIGQSGSEPKTIILPAGAGPADRMPERIGGGDDETCLYVSVDNERWAAGVPAGRLQGWERELHPEYPTTKTYKALFHAALLMAETESIDLVVTGLPVSQFHEPQRKSDLVQRLKGVHQVTPKRSITVHDVKVLPQPAGAYMDLVQTGGDLGLIEEGRVVVIDPGFFSVDWVALEAGEIRYSSSGTSLQAMSVLLETIDKLISEDHGAKVGMDRLEKAMRTGDLQVLLFGEKVDISPYLNAAMKKVAPVALTAMRQSMRDESINADLVLIAGGGALAYKEAAKEIFSRSKIIVPEQSVLANVRGFWFYGA</sequence>
<organism evidence="3">
    <name type="scientific">Vibrio cholerae VC833</name>
    <dbReference type="NCBI Taxonomy" id="1306408"/>
    <lineage>
        <taxon>Bacteria</taxon>
        <taxon>Pseudomonadati</taxon>
        <taxon>Pseudomonadota</taxon>
        <taxon>Gammaproteobacteria</taxon>
        <taxon>Vibrionales</taxon>
        <taxon>Vibrionaceae</taxon>
        <taxon>Vibrio</taxon>
    </lineage>
</organism>
<name>A0A096XHG5_VIBCL</name>
<proteinExistence type="predicted"/>
<evidence type="ECO:0000259" key="1">
    <source>
        <dbReference type="Pfam" id="PF17989"/>
    </source>
</evidence>
<gene>
    <name evidence="3" type="ORF">K531_00025</name>
</gene>
<accession>A0A096XHG5</accession>
<evidence type="ECO:0000313" key="3">
    <source>
        <dbReference type="EMBL" id="AHM25143.1"/>
    </source>
</evidence>
<feature type="domain" description="Actin-like protein N-terminal" evidence="1">
    <location>
        <begin position="5"/>
        <end position="153"/>
    </location>
</feature>
<dbReference type="AlphaFoldDB" id="A0A096XHG5"/>
<dbReference type="EMBL" id="KC886258">
    <property type="protein sequence ID" value="AHM25143.1"/>
    <property type="molecule type" value="Genomic_DNA"/>
</dbReference>
<dbReference type="InterPro" id="IPR040607">
    <property type="entry name" value="ALP_N"/>
</dbReference>
<dbReference type="Pfam" id="PF21522">
    <property type="entry name" value="MreB-like_C"/>
    <property type="match status" value="1"/>
</dbReference>
<reference evidence="3" key="1">
    <citation type="journal article" date="2014" name="PLoS ONE">
        <title>Worldwide Occurrence of Integrative Conjugative Element Encoding Multidrug Resistance Determinants in Epidemic Vibrio cholerae O1.</title>
        <authorList>
            <person name="Marin M.A."/>
            <person name="Fonseca E.L."/>
            <person name="Andrade B.N."/>
            <person name="Cabral A.C."/>
            <person name="Vicente A.C."/>
        </authorList>
    </citation>
    <scope>NUCLEOTIDE SEQUENCE</scope>
    <source>
        <strain evidence="3">VC833</strain>
    </source>
</reference>
<dbReference type="SUPFAM" id="SSF53067">
    <property type="entry name" value="Actin-like ATPase domain"/>
    <property type="match status" value="2"/>
</dbReference>
<evidence type="ECO:0000259" key="2">
    <source>
        <dbReference type="Pfam" id="PF21522"/>
    </source>
</evidence>
<protein>
    <submittedName>
        <fullName evidence="3">Rod shape determination protein</fullName>
    </submittedName>
</protein>
<dbReference type="Pfam" id="PF17989">
    <property type="entry name" value="ALP_N"/>
    <property type="match status" value="1"/>
</dbReference>
<dbReference type="Gene3D" id="3.30.420.40">
    <property type="match status" value="2"/>
</dbReference>
<feature type="domain" description="Actin homologue MreB-like C-terminal" evidence="2">
    <location>
        <begin position="175"/>
        <end position="295"/>
    </location>
</feature>